<dbReference type="EMBL" id="UZAG01003963">
    <property type="protein sequence ID" value="VDO16165.1"/>
    <property type="molecule type" value="Genomic_DNA"/>
</dbReference>
<proteinExistence type="predicted"/>
<sequence>MRLLLLYRSHCISCIGLSTNCPHITMHPNSCLIYIIINYTSFSFTWYMTS</sequence>
<dbReference type="AlphaFoldDB" id="A0A3P7WRW3"/>
<protein>
    <submittedName>
        <fullName evidence="1">Uncharacterized protein</fullName>
    </submittedName>
</protein>
<evidence type="ECO:0000313" key="2">
    <source>
        <dbReference type="Proteomes" id="UP000280834"/>
    </source>
</evidence>
<reference evidence="1 2" key="1">
    <citation type="submission" date="2018-11" db="EMBL/GenBank/DDBJ databases">
        <authorList>
            <consortium name="Pathogen Informatics"/>
        </authorList>
    </citation>
    <scope>NUCLEOTIDE SEQUENCE [LARGE SCALE GENOMIC DNA]</scope>
</reference>
<evidence type="ECO:0000313" key="1">
    <source>
        <dbReference type="EMBL" id="VDO16165.1"/>
    </source>
</evidence>
<dbReference type="Proteomes" id="UP000280834">
    <property type="component" value="Unassembled WGS sequence"/>
</dbReference>
<keyword evidence="2" id="KW-1185">Reference proteome</keyword>
<gene>
    <name evidence="1" type="ORF">BTMF_LOCUS4131</name>
</gene>
<organism evidence="1 2">
    <name type="scientific">Brugia timori</name>
    <dbReference type="NCBI Taxonomy" id="42155"/>
    <lineage>
        <taxon>Eukaryota</taxon>
        <taxon>Metazoa</taxon>
        <taxon>Ecdysozoa</taxon>
        <taxon>Nematoda</taxon>
        <taxon>Chromadorea</taxon>
        <taxon>Rhabditida</taxon>
        <taxon>Spirurina</taxon>
        <taxon>Spiruromorpha</taxon>
        <taxon>Filarioidea</taxon>
        <taxon>Onchocercidae</taxon>
        <taxon>Brugia</taxon>
    </lineage>
</organism>
<name>A0A3P7WRW3_9BILA</name>
<accession>A0A3P7WRW3</accession>